<evidence type="ECO:0008006" key="5">
    <source>
        <dbReference type="Google" id="ProtNLM"/>
    </source>
</evidence>
<dbReference type="InterPro" id="IPR013762">
    <property type="entry name" value="Integrase-like_cat_sf"/>
</dbReference>
<evidence type="ECO:0000313" key="3">
    <source>
        <dbReference type="EMBL" id="KAG8548297.1"/>
    </source>
</evidence>
<feature type="region of interest" description="Disordered" evidence="2">
    <location>
        <begin position="299"/>
        <end position="339"/>
    </location>
</feature>
<feature type="region of interest" description="Disordered" evidence="2">
    <location>
        <begin position="24"/>
        <end position="65"/>
    </location>
</feature>
<feature type="region of interest" description="Disordered" evidence="2">
    <location>
        <begin position="419"/>
        <end position="452"/>
    </location>
</feature>
<dbReference type="EMBL" id="WNYA01000449">
    <property type="protein sequence ID" value="KAG8548297.1"/>
    <property type="molecule type" value="Genomic_DNA"/>
</dbReference>
<dbReference type="GO" id="GO:0006310">
    <property type="term" value="P:DNA recombination"/>
    <property type="evidence" value="ECO:0007669"/>
    <property type="project" value="UniProtKB-KW"/>
</dbReference>
<dbReference type="Proteomes" id="UP000824782">
    <property type="component" value="Unassembled WGS sequence"/>
</dbReference>
<evidence type="ECO:0000256" key="2">
    <source>
        <dbReference type="SAM" id="MobiDB-lite"/>
    </source>
</evidence>
<feature type="compositionally biased region" description="Polar residues" evidence="2">
    <location>
        <begin position="427"/>
        <end position="438"/>
    </location>
</feature>
<dbReference type="InterPro" id="IPR011010">
    <property type="entry name" value="DNA_brk_join_enz"/>
</dbReference>
<evidence type="ECO:0000256" key="1">
    <source>
        <dbReference type="ARBA" id="ARBA00023172"/>
    </source>
</evidence>
<dbReference type="GO" id="GO:0015074">
    <property type="term" value="P:DNA integration"/>
    <property type="evidence" value="ECO:0007669"/>
    <property type="project" value="InterPro"/>
</dbReference>
<reference evidence="3" key="1">
    <citation type="thesis" date="2020" institute="ProQuest LLC" country="789 East Eisenhower Parkway, Ann Arbor, MI, USA">
        <title>Comparative Genomics and Chromosome Evolution.</title>
        <authorList>
            <person name="Mudd A.B."/>
        </authorList>
    </citation>
    <scope>NUCLEOTIDE SEQUENCE</scope>
    <source>
        <strain evidence="3">237g6f4</strain>
        <tissue evidence="3">Blood</tissue>
    </source>
</reference>
<name>A0AAV6ZLM3_ENGPU</name>
<organism evidence="3 4">
    <name type="scientific">Engystomops pustulosus</name>
    <name type="common">Tungara frog</name>
    <name type="synonym">Physalaemus pustulosus</name>
    <dbReference type="NCBI Taxonomy" id="76066"/>
    <lineage>
        <taxon>Eukaryota</taxon>
        <taxon>Metazoa</taxon>
        <taxon>Chordata</taxon>
        <taxon>Craniata</taxon>
        <taxon>Vertebrata</taxon>
        <taxon>Euteleostomi</taxon>
        <taxon>Amphibia</taxon>
        <taxon>Batrachia</taxon>
        <taxon>Anura</taxon>
        <taxon>Neobatrachia</taxon>
        <taxon>Hyloidea</taxon>
        <taxon>Leptodactylidae</taxon>
        <taxon>Leiuperinae</taxon>
        <taxon>Engystomops</taxon>
    </lineage>
</organism>
<feature type="compositionally biased region" description="Polar residues" evidence="2">
    <location>
        <begin position="235"/>
        <end position="254"/>
    </location>
</feature>
<evidence type="ECO:0000313" key="4">
    <source>
        <dbReference type="Proteomes" id="UP000824782"/>
    </source>
</evidence>
<dbReference type="AlphaFoldDB" id="A0AAV6ZLM3"/>
<gene>
    <name evidence="3" type="ORF">GDO81_025858</name>
</gene>
<feature type="region of interest" description="Disordered" evidence="2">
    <location>
        <begin position="235"/>
        <end position="276"/>
    </location>
</feature>
<dbReference type="PANTHER" id="PTHR33066:SF2">
    <property type="entry name" value="FILAGGRIN-2-LIKE"/>
    <property type="match status" value="1"/>
</dbReference>
<dbReference type="GO" id="GO:0003677">
    <property type="term" value="F:DNA binding"/>
    <property type="evidence" value="ECO:0007669"/>
    <property type="project" value="InterPro"/>
</dbReference>
<dbReference type="PANTHER" id="PTHR33066">
    <property type="entry name" value="INTEGRASE_SAM-LIKE_N DOMAIN-CONTAINING PROTEIN"/>
    <property type="match status" value="1"/>
</dbReference>
<dbReference type="Gene3D" id="1.10.443.10">
    <property type="entry name" value="Intergrase catalytic core"/>
    <property type="match status" value="1"/>
</dbReference>
<keyword evidence="1" id="KW-0233">DNA recombination</keyword>
<keyword evidence="4" id="KW-1185">Reference proteome</keyword>
<feature type="compositionally biased region" description="Polar residues" evidence="2">
    <location>
        <begin position="262"/>
        <end position="271"/>
    </location>
</feature>
<dbReference type="SUPFAM" id="SSF56349">
    <property type="entry name" value="DNA breaking-rejoining enzymes"/>
    <property type="match status" value="1"/>
</dbReference>
<sequence length="801" mass="88483">MLPIQVSTFRDSISAKSVFKNHHRGRSLLKNTSSPGRSIPGRLTHNSEKSRRTYSTPRLYDPNATESGMDYKLGEVCLASGYSDPFPGNPPGLCEPEILSSQRKVRTPGRSDQRFSPSPEMLDKRCYEAPGAVNILHPVCPVGTEPYESPARLDTTIMGQRSPTSGQLHQHYSCGQTVLSVVDHSYTPTEGSSMASLAPIYSPDRCKSKGLGCEHSRILLPGKLASSYPKNVIQLSRTEGSPGNPEDSQSSSGGTIRESPIGQLNDNSLPTASRGYKISRPFRPLERNIRMGRIEHQVFIGSSSEREGQQGGRFSEQEKTRPQRMVSEPKSIPASNPDMGNTCSGSVCHQGKYESGTFLLSQLFRDHLEVRCIQPQVGRSSGICLSSSAYNCKSSPENSKRRIQGHSHCSLLAQKELVSAPKEDGSSRTSNATHSGRSPSRAAFSSKATGSQALGLDPERSFLRAKGLSDKVISTLQSSRKPVTSAIYLKIWKKFISFCGPAVPNQSSPNILQILEFLQAGFDMGLKTSTLKVQIAALSVFFDSSLADHRWIKRFVKATVRIRPSVKPSVAPWDLSLVLNFLTGPQFEPIESVSLRNLTLKTTFLIAITTARRIGEIQALSINEPYCLISDDRIILTLDPNFVPKVCTAFHRNQEVVLPSFCQNPRAAKEISWHSLDVRRVVLRYMEVSKNWRKDSNILLQFQGKNKGKKASKSSLSRWIKTVIKEAYEALEMAVPDTIKAHSTRAMATSWAERRGATIEQICKAATWSSSLTFAKHYRLDIPNNMDLSFGRKILQAVVPP</sequence>
<protein>
    <recommendedName>
        <fullName evidence="5">Tyr recombinase domain-containing protein</fullName>
    </recommendedName>
</protein>
<accession>A0AAV6ZLM3</accession>
<proteinExistence type="predicted"/>
<comment type="caution">
    <text evidence="3">The sequence shown here is derived from an EMBL/GenBank/DDBJ whole genome shotgun (WGS) entry which is preliminary data.</text>
</comment>